<accession>A0A0D0QFG1</accession>
<name>A0A0D0QFG1_9RHOB</name>
<dbReference type="InterPro" id="IPR037185">
    <property type="entry name" value="EmrE-like"/>
</dbReference>
<reference evidence="3 4" key="1">
    <citation type="submission" date="2013-01" db="EMBL/GenBank/DDBJ databases">
        <authorList>
            <person name="Fiebig A."/>
            <person name="Goeker M."/>
            <person name="Klenk H.-P.P."/>
        </authorList>
    </citation>
    <scope>NUCLEOTIDE SEQUENCE [LARGE SCALE GENOMIC DNA]</scope>
    <source>
        <strain evidence="3 4">DSM 24838</strain>
    </source>
</reference>
<keyword evidence="1" id="KW-1133">Transmembrane helix</keyword>
<comment type="caution">
    <text evidence="3">The sequence shown here is derived from an EMBL/GenBank/DDBJ whole genome shotgun (WGS) entry which is preliminary data.</text>
</comment>
<feature type="transmembrane region" description="Helical" evidence="1">
    <location>
        <begin position="283"/>
        <end position="299"/>
    </location>
</feature>
<dbReference type="Proteomes" id="UP000035100">
    <property type="component" value="Unassembled WGS sequence"/>
</dbReference>
<feature type="domain" description="EamA" evidence="2">
    <location>
        <begin position="4"/>
        <end position="141"/>
    </location>
</feature>
<evidence type="ECO:0000259" key="2">
    <source>
        <dbReference type="Pfam" id="PF00892"/>
    </source>
</evidence>
<keyword evidence="4" id="KW-1185">Reference proteome</keyword>
<dbReference type="eggNOG" id="COG0697">
    <property type="taxonomic scope" value="Bacteria"/>
</dbReference>
<dbReference type="SUPFAM" id="SSF103481">
    <property type="entry name" value="Multidrug resistance efflux transporter EmrE"/>
    <property type="match status" value="2"/>
</dbReference>
<feature type="transmembrane region" description="Helical" evidence="1">
    <location>
        <begin position="98"/>
        <end position="118"/>
    </location>
</feature>
<feature type="transmembrane region" description="Helical" evidence="1">
    <location>
        <begin position="6"/>
        <end position="25"/>
    </location>
</feature>
<dbReference type="EMBL" id="AONG01000009">
    <property type="protein sequence ID" value="KIQ69703.1"/>
    <property type="molecule type" value="Genomic_DNA"/>
</dbReference>
<evidence type="ECO:0000313" key="3">
    <source>
        <dbReference type="EMBL" id="KIQ69703.1"/>
    </source>
</evidence>
<keyword evidence="1" id="KW-0472">Membrane</keyword>
<evidence type="ECO:0000256" key="1">
    <source>
        <dbReference type="SAM" id="Phobius"/>
    </source>
</evidence>
<sequence>MEPWVWVTFAAVTAQTVRFMLQKQLSSGRLSASGATWARFVYSVPLAALALVLHGRASGQPLPVPPAGFWPWAVAGGVTQILATVCMMLLFRRRNFAVGVTFKKTEVILSVLASLVLLGEGVSGPAFLAICVGLVGVLLLSDMPGGTARGLRRLWNVSAGLGLASGLFFALSGVGYRAATLALPSGDAGLRALTGLACVTAVQTVLLGVWLLWREPGEIGRVFGAWRIAALVGLTSAIGSGCWFAAFSLQKVGYVNAVGQAELILSLAVSALVFRERITARELTGVAVLTVSIVALILLT</sequence>
<dbReference type="Pfam" id="PF00892">
    <property type="entry name" value="EamA"/>
    <property type="match status" value="2"/>
</dbReference>
<feature type="transmembrane region" description="Helical" evidence="1">
    <location>
        <begin position="188"/>
        <end position="213"/>
    </location>
</feature>
<feature type="transmembrane region" description="Helical" evidence="1">
    <location>
        <begin position="69"/>
        <end position="91"/>
    </location>
</feature>
<feature type="transmembrane region" description="Helical" evidence="1">
    <location>
        <begin position="124"/>
        <end position="142"/>
    </location>
</feature>
<dbReference type="InterPro" id="IPR000620">
    <property type="entry name" value="EamA_dom"/>
</dbReference>
<gene>
    <name evidence="3" type="ORF">Wenmar_02067</name>
</gene>
<protein>
    <submittedName>
        <fullName evidence="3">Putative membrane protein</fullName>
    </submittedName>
</protein>
<proteinExistence type="predicted"/>
<evidence type="ECO:0000313" key="4">
    <source>
        <dbReference type="Proteomes" id="UP000035100"/>
    </source>
</evidence>
<dbReference type="RefSeq" id="WP_018304916.1">
    <property type="nucleotide sequence ID" value="NZ_KB902316.1"/>
</dbReference>
<feature type="transmembrane region" description="Helical" evidence="1">
    <location>
        <begin position="154"/>
        <end position="176"/>
    </location>
</feature>
<dbReference type="STRING" id="1123501.Wenmar_02067"/>
<feature type="domain" description="EamA" evidence="2">
    <location>
        <begin position="161"/>
        <end position="296"/>
    </location>
</feature>
<dbReference type="AlphaFoldDB" id="A0A0D0QFG1"/>
<keyword evidence="1" id="KW-0812">Transmembrane</keyword>
<feature type="transmembrane region" description="Helical" evidence="1">
    <location>
        <begin position="252"/>
        <end position="274"/>
    </location>
</feature>
<feature type="transmembrane region" description="Helical" evidence="1">
    <location>
        <begin position="225"/>
        <end position="246"/>
    </location>
</feature>
<dbReference type="OrthoDB" id="5243804at2"/>
<feature type="transmembrane region" description="Helical" evidence="1">
    <location>
        <begin position="37"/>
        <end position="57"/>
    </location>
</feature>
<dbReference type="GO" id="GO:0016020">
    <property type="term" value="C:membrane"/>
    <property type="evidence" value="ECO:0007669"/>
    <property type="project" value="InterPro"/>
</dbReference>
<organism evidence="3 4">
    <name type="scientific">Wenxinia marina DSM 24838</name>
    <dbReference type="NCBI Taxonomy" id="1123501"/>
    <lineage>
        <taxon>Bacteria</taxon>
        <taxon>Pseudomonadati</taxon>
        <taxon>Pseudomonadota</taxon>
        <taxon>Alphaproteobacteria</taxon>
        <taxon>Rhodobacterales</taxon>
        <taxon>Roseobacteraceae</taxon>
        <taxon>Wenxinia</taxon>
    </lineage>
</organism>